<comment type="caution">
    <text evidence="3">The sequence shown here is derived from an EMBL/GenBank/DDBJ whole genome shotgun (WGS) entry which is preliminary data.</text>
</comment>
<dbReference type="STRING" id="42251.A0A2T6ZPY9"/>
<organism evidence="3 4">
    <name type="scientific">Tuber borchii</name>
    <name type="common">White truffle</name>
    <dbReference type="NCBI Taxonomy" id="42251"/>
    <lineage>
        <taxon>Eukaryota</taxon>
        <taxon>Fungi</taxon>
        <taxon>Dikarya</taxon>
        <taxon>Ascomycota</taxon>
        <taxon>Pezizomycotina</taxon>
        <taxon>Pezizomycetes</taxon>
        <taxon>Pezizales</taxon>
        <taxon>Tuberaceae</taxon>
        <taxon>Tuber</taxon>
    </lineage>
</organism>
<evidence type="ECO:0000259" key="2">
    <source>
        <dbReference type="Pfam" id="PF00931"/>
    </source>
</evidence>
<dbReference type="OrthoDB" id="20872at2759"/>
<evidence type="ECO:0000313" key="4">
    <source>
        <dbReference type="Proteomes" id="UP000244722"/>
    </source>
</evidence>
<accession>A0A2T6ZPY9</accession>
<dbReference type="PANTHER" id="PTHR35205:SF1">
    <property type="entry name" value="ZU5 DOMAIN-CONTAINING PROTEIN"/>
    <property type="match status" value="1"/>
</dbReference>
<protein>
    <submittedName>
        <fullName evidence="3">P-loop containing nucleoside triphosphate hydrolase protein</fullName>
    </submittedName>
</protein>
<gene>
    <name evidence="3" type="ORF">B9Z19DRAFT_156628</name>
</gene>
<dbReference type="GO" id="GO:0043531">
    <property type="term" value="F:ADP binding"/>
    <property type="evidence" value="ECO:0007669"/>
    <property type="project" value="InterPro"/>
</dbReference>
<keyword evidence="3" id="KW-0378">Hydrolase</keyword>
<dbReference type="PANTHER" id="PTHR35205">
    <property type="entry name" value="NB-ARC AND TPR DOMAIN PROTEIN"/>
    <property type="match status" value="1"/>
</dbReference>
<feature type="domain" description="NB-ARC" evidence="2">
    <location>
        <begin position="131"/>
        <end position="280"/>
    </location>
</feature>
<name>A0A2T6ZPY9_TUBBO</name>
<evidence type="ECO:0000256" key="1">
    <source>
        <dbReference type="SAM" id="MobiDB-lite"/>
    </source>
</evidence>
<dbReference type="AlphaFoldDB" id="A0A2T6ZPY9"/>
<dbReference type="InterPro" id="IPR002182">
    <property type="entry name" value="NB-ARC"/>
</dbReference>
<sequence>MMVKHCAYPFCPVSVEGRASKEKELPGEEDGNDAPRIAKPPAQVTSNTNPTIKVRPKENITGNFSGNTGSRNMMTHSHHNNPVLHASVHYHAPPLQVKRIGPTTFWMVTPSWNEGFTGRVVIIEKLRDLSMGGLHNRIALLGMGGVGKTQIALQYSYWCRGKRPVFWVSGSNFLRFSEDFKEIAQYAPITLNEDDPNEKQLMVVKRWLEGPNCGNWLLIVDNADNETDFADNSSVIARFLPHGPQGMMVVTTRSRKVANRLGCEAVRVNKMTVDEAKSLFLRHCDVPNIEEEEEDALLEILELLDCIPLGIVGAAAYMTQTETLAHEYLAIFKNRDQSRRHLLSQGLNDSHKGYKQDLENILSVFFITFERLVQQMPVAAQVLFLIAFLDHQNIPEELVLESELEGADPVEYQDAIRKLCDFSLVSKITTLRTKKPVYELHYLVQLSIRAYLDREKLVSWRGQALHVVERLFPVFDHRVQGDCRVYLPHAVAVLEGSQGYLVDPLSDRIWDYLYHSSNYISAEMHIRWCIAAREKRDELDTWYWKNIDRLVLILRLTGRRQDQESQVLTRRVQNNREAALRPDPLDTHSGYTGMPVVPDTEAALEPEQPGPGSNPISVLGLLILTGMWLL</sequence>
<evidence type="ECO:0000313" key="3">
    <source>
        <dbReference type="EMBL" id="PUU77553.1"/>
    </source>
</evidence>
<dbReference type="InterPro" id="IPR027417">
    <property type="entry name" value="P-loop_NTPase"/>
</dbReference>
<dbReference type="Gene3D" id="3.40.50.300">
    <property type="entry name" value="P-loop containing nucleotide triphosphate hydrolases"/>
    <property type="match status" value="1"/>
</dbReference>
<dbReference type="SUPFAM" id="SSF52540">
    <property type="entry name" value="P-loop containing nucleoside triphosphate hydrolases"/>
    <property type="match status" value="1"/>
</dbReference>
<proteinExistence type="predicted"/>
<reference evidence="3 4" key="1">
    <citation type="submission" date="2017-04" db="EMBL/GenBank/DDBJ databases">
        <title>Draft genome sequence of Tuber borchii Vittad., a whitish edible truffle.</title>
        <authorList>
            <consortium name="DOE Joint Genome Institute"/>
            <person name="Murat C."/>
            <person name="Kuo A."/>
            <person name="Barry K.W."/>
            <person name="Clum A."/>
            <person name="Dockter R.B."/>
            <person name="Fauchery L."/>
            <person name="Iotti M."/>
            <person name="Kohler A."/>
            <person name="Labutti K."/>
            <person name="Lindquist E.A."/>
            <person name="Lipzen A."/>
            <person name="Ohm R.A."/>
            <person name="Wang M."/>
            <person name="Grigoriev I.V."/>
            <person name="Zambonelli A."/>
            <person name="Martin F.M."/>
        </authorList>
    </citation>
    <scope>NUCLEOTIDE SEQUENCE [LARGE SCALE GENOMIC DNA]</scope>
    <source>
        <strain evidence="3 4">Tbo3840</strain>
    </source>
</reference>
<feature type="region of interest" description="Disordered" evidence="1">
    <location>
        <begin position="19"/>
        <end position="61"/>
    </location>
</feature>
<keyword evidence="4" id="KW-1185">Reference proteome</keyword>
<dbReference type="Pfam" id="PF00931">
    <property type="entry name" value="NB-ARC"/>
    <property type="match status" value="1"/>
</dbReference>
<dbReference type="Proteomes" id="UP000244722">
    <property type="component" value="Unassembled WGS sequence"/>
</dbReference>
<dbReference type="EMBL" id="NESQ01000149">
    <property type="protein sequence ID" value="PUU77553.1"/>
    <property type="molecule type" value="Genomic_DNA"/>
</dbReference>
<dbReference type="GO" id="GO:0016787">
    <property type="term" value="F:hydrolase activity"/>
    <property type="evidence" value="ECO:0007669"/>
    <property type="project" value="UniProtKB-KW"/>
</dbReference>